<evidence type="ECO:0000313" key="6">
    <source>
        <dbReference type="EMBL" id="PZM95414.1"/>
    </source>
</evidence>
<dbReference type="InterPro" id="IPR018062">
    <property type="entry name" value="HTH_AraC-typ_CS"/>
</dbReference>
<dbReference type="STRING" id="1111738.GCA_000427905_01454"/>
<sequence>MSGDQLSEVFSLVEVEGVFSGAVIARGAWVASGPIPHALKFFVMLSGRARLTADGVPEPVELQEGDVGIFNERGWVELRGGPLDETPRRVEPQLDFPPSALIGADLRHDDVYVGGRIDVDESGAALLRQALPPFSHVRASAPGGEGLRITVRRLFEELAGQRLGSAFAVRQYGQLLLLEMLRAYLEQAEQPPAGWLRLLADERLRPAVTMMHREPGRAWGLAELARACAMSRASFAERFRRVAGMPPLTYLSKWRMMLAQRALADDETRIGSLATRLGYASESAFSNAFKRQIGVSPAAYRRQLRAGREEEPARSA</sequence>
<accession>A0A2W4J8W2</accession>
<dbReference type="PANTHER" id="PTHR46796:SF7">
    <property type="entry name" value="ARAC FAMILY TRANSCRIPTIONAL REGULATOR"/>
    <property type="match status" value="1"/>
</dbReference>
<gene>
    <name evidence="5" type="ORF">DIU77_009605</name>
    <name evidence="6" type="ORF">DIU77_12465</name>
</gene>
<evidence type="ECO:0000313" key="7">
    <source>
        <dbReference type="Proteomes" id="UP000249324"/>
    </source>
</evidence>
<evidence type="ECO:0000256" key="2">
    <source>
        <dbReference type="ARBA" id="ARBA00023125"/>
    </source>
</evidence>
<organism evidence="6">
    <name type="scientific">Thermocrispum agreste</name>
    <dbReference type="NCBI Taxonomy" id="37925"/>
    <lineage>
        <taxon>Bacteria</taxon>
        <taxon>Bacillati</taxon>
        <taxon>Actinomycetota</taxon>
        <taxon>Actinomycetes</taxon>
        <taxon>Pseudonocardiales</taxon>
        <taxon>Pseudonocardiaceae</taxon>
        <taxon>Thermocrispum</taxon>
    </lineage>
</organism>
<dbReference type="InterPro" id="IPR032783">
    <property type="entry name" value="AraC_lig"/>
</dbReference>
<keyword evidence="3" id="KW-0804">Transcription</keyword>
<dbReference type="PANTHER" id="PTHR46796">
    <property type="entry name" value="HTH-TYPE TRANSCRIPTIONAL ACTIVATOR RHAS-RELATED"/>
    <property type="match status" value="1"/>
</dbReference>
<dbReference type="Pfam" id="PF12852">
    <property type="entry name" value="Cupin_6"/>
    <property type="match status" value="1"/>
</dbReference>
<dbReference type="GO" id="GO:0043565">
    <property type="term" value="F:sequence-specific DNA binding"/>
    <property type="evidence" value="ECO:0007669"/>
    <property type="project" value="InterPro"/>
</dbReference>
<keyword evidence="2" id="KW-0238">DNA-binding</keyword>
<dbReference type="PROSITE" id="PS01124">
    <property type="entry name" value="HTH_ARAC_FAMILY_2"/>
    <property type="match status" value="1"/>
</dbReference>
<reference evidence="6" key="1">
    <citation type="submission" date="2018-05" db="EMBL/GenBank/DDBJ databases">
        <authorList>
            <person name="Lanie J.A."/>
            <person name="Ng W.-L."/>
            <person name="Kazmierczak K.M."/>
            <person name="Andrzejewski T.M."/>
            <person name="Davidsen T.M."/>
            <person name="Wayne K.J."/>
            <person name="Tettelin H."/>
            <person name="Glass J.I."/>
            <person name="Rusch D."/>
            <person name="Podicherti R."/>
            <person name="Tsui H.-C.T."/>
            <person name="Winkler M.E."/>
        </authorList>
    </citation>
    <scope>NUCLEOTIDE SEQUENCE</scope>
    <source>
        <strain evidence="6">ZC4RG45</strain>
    </source>
</reference>
<reference evidence="5" key="2">
    <citation type="submission" date="2018-05" db="EMBL/GenBank/DDBJ databases">
        <authorList>
            <person name="Moura L."/>
            <person name="Setubal J.C."/>
        </authorList>
    </citation>
    <scope>NUCLEOTIDE SEQUENCE</scope>
    <source>
        <strain evidence="5">ZC4RG45</strain>
    </source>
</reference>
<proteinExistence type="predicted"/>
<dbReference type="GO" id="GO:0003700">
    <property type="term" value="F:DNA-binding transcription factor activity"/>
    <property type="evidence" value="ECO:0007669"/>
    <property type="project" value="InterPro"/>
</dbReference>
<keyword evidence="1" id="KW-0805">Transcription regulation</keyword>
<name>A0A2W4J8W2_9PSEU</name>
<evidence type="ECO:0000259" key="4">
    <source>
        <dbReference type="PROSITE" id="PS01124"/>
    </source>
</evidence>
<reference evidence="5 7" key="3">
    <citation type="journal article" date="2021" name="BMC Genomics">
        <title>Genome-resolved metagenome and metatranscriptome analyses of thermophilic composting reveal key bacterial players and their metabolic interactions.</title>
        <authorList>
            <person name="Braga L.P.P."/>
            <person name="Pereira R.V."/>
            <person name="Martins L.F."/>
            <person name="Moura L.M.S."/>
            <person name="Sanchez F.B."/>
            <person name="Patane J.S.L."/>
            <person name="da Silva A.M."/>
            <person name="Setubal J.C."/>
        </authorList>
    </citation>
    <scope>NUCLEOTIDE SEQUENCE [LARGE SCALE GENOMIC DNA]</scope>
    <source>
        <strain evidence="5">ZC4RG45</strain>
    </source>
</reference>
<dbReference type="AlphaFoldDB" id="A0A2W4J8W2"/>
<dbReference type="SMART" id="SM00342">
    <property type="entry name" value="HTH_ARAC"/>
    <property type="match status" value="1"/>
</dbReference>
<reference evidence="5" key="4">
    <citation type="submission" date="2023-08" db="EMBL/GenBank/DDBJ databases">
        <authorList>
            <person name="Guima S.E.S."/>
            <person name="Martins L.F."/>
            <person name="Silva A.M."/>
            <person name="Setubal J.C."/>
        </authorList>
    </citation>
    <scope>NUCLEOTIDE SEQUENCE</scope>
    <source>
        <strain evidence="5">ZC4RG45</strain>
    </source>
</reference>
<evidence type="ECO:0000313" key="5">
    <source>
        <dbReference type="EMBL" id="MFO7192482.1"/>
    </source>
</evidence>
<dbReference type="EMBL" id="QGUI02000102">
    <property type="protein sequence ID" value="MFO7192482.1"/>
    <property type="molecule type" value="Genomic_DNA"/>
</dbReference>
<dbReference type="PROSITE" id="PS00041">
    <property type="entry name" value="HTH_ARAC_FAMILY_1"/>
    <property type="match status" value="1"/>
</dbReference>
<dbReference type="Gene3D" id="1.10.10.60">
    <property type="entry name" value="Homeodomain-like"/>
    <property type="match status" value="2"/>
</dbReference>
<dbReference type="InterPro" id="IPR050204">
    <property type="entry name" value="AraC_XylS_family_regulators"/>
</dbReference>
<dbReference type="PRINTS" id="PR00032">
    <property type="entry name" value="HTHARAC"/>
</dbReference>
<feature type="domain" description="HTH araC/xylS-type" evidence="4">
    <location>
        <begin position="205"/>
        <end position="303"/>
    </location>
</feature>
<dbReference type="InterPro" id="IPR009057">
    <property type="entry name" value="Homeodomain-like_sf"/>
</dbReference>
<dbReference type="Proteomes" id="UP000249324">
    <property type="component" value="Unassembled WGS sequence"/>
</dbReference>
<comment type="caution">
    <text evidence="6">The sequence shown here is derived from an EMBL/GenBank/DDBJ whole genome shotgun (WGS) entry which is preliminary data.</text>
</comment>
<dbReference type="EMBL" id="QGUI01000479">
    <property type="protein sequence ID" value="PZM95414.1"/>
    <property type="molecule type" value="Genomic_DNA"/>
</dbReference>
<dbReference type="InterPro" id="IPR018060">
    <property type="entry name" value="HTH_AraC"/>
</dbReference>
<dbReference type="InterPro" id="IPR020449">
    <property type="entry name" value="Tscrpt_reg_AraC-type_HTH"/>
</dbReference>
<evidence type="ECO:0000256" key="1">
    <source>
        <dbReference type="ARBA" id="ARBA00023015"/>
    </source>
</evidence>
<evidence type="ECO:0000256" key="3">
    <source>
        <dbReference type="ARBA" id="ARBA00023163"/>
    </source>
</evidence>
<dbReference type="SUPFAM" id="SSF46689">
    <property type="entry name" value="Homeodomain-like"/>
    <property type="match status" value="2"/>
</dbReference>
<protein>
    <submittedName>
        <fullName evidence="6">AraC family transcriptional regulator</fullName>
    </submittedName>
</protein>
<dbReference type="Pfam" id="PF12833">
    <property type="entry name" value="HTH_18"/>
    <property type="match status" value="1"/>
</dbReference>